<evidence type="ECO:0000256" key="9">
    <source>
        <dbReference type="HAMAP-Rule" id="MF_00639"/>
    </source>
</evidence>
<keyword evidence="9 10" id="KW-0133">Cell shape</keyword>
<reference evidence="13 14" key="1">
    <citation type="submission" date="2024-09" db="EMBL/GenBank/DDBJ databases">
        <authorList>
            <person name="Salinas-Garcia M.A."/>
            <person name="Prieme A."/>
        </authorList>
    </citation>
    <scope>NUCLEOTIDE SEQUENCE [LARGE SCALE GENOMIC DNA]</scope>
    <source>
        <strain evidence="13 14">DSM 21081</strain>
    </source>
</reference>
<protein>
    <recommendedName>
        <fullName evidence="9 10">UDP-N-acetylmuramoylalanine--D-glutamate ligase</fullName>
        <ecNumber evidence="9 10">6.3.2.9</ecNumber>
    </recommendedName>
    <alternativeName>
        <fullName evidence="9">D-glutamic acid-adding enzyme</fullName>
    </alternativeName>
    <alternativeName>
        <fullName evidence="9">UDP-N-acetylmuramoyl-L-alanyl-D-glutamate synthetase</fullName>
    </alternativeName>
</protein>
<comment type="catalytic activity">
    <reaction evidence="9 10">
        <text>UDP-N-acetyl-alpha-D-muramoyl-L-alanine + D-glutamate + ATP = UDP-N-acetyl-alpha-D-muramoyl-L-alanyl-D-glutamate + ADP + phosphate + H(+)</text>
        <dbReference type="Rhea" id="RHEA:16429"/>
        <dbReference type="ChEBI" id="CHEBI:15378"/>
        <dbReference type="ChEBI" id="CHEBI:29986"/>
        <dbReference type="ChEBI" id="CHEBI:30616"/>
        <dbReference type="ChEBI" id="CHEBI:43474"/>
        <dbReference type="ChEBI" id="CHEBI:83898"/>
        <dbReference type="ChEBI" id="CHEBI:83900"/>
        <dbReference type="ChEBI" id="CHEBI:456216"/>
        <dbReference type="EC" id="6.3.2.9"/>
    </reaction>
</comment>
<dbReference type="Gene3D" id="3.90.190.20">
    <property type="entry name" value="Mur ligase, C-terminal domain"/>
    <property type="match status" value="1"/>
</dbReference>
<keyword evidence="5 9" id="KW-0132">Cell division</keyword>
<evidence type="ECO:0000256" key="7">
    <source>
        <dbReference type="ARBA" id="ARBA00022840"/>
    </source>
</evidence>
<feature type="domain" description="Mur ligase C-terminal" evidence="11">
    <location>
        <begin position="351"/>
        <end position="483"/>
    </location>
</feature>
<gene>
    <name evidence="9 13" type="primary">murD</name>
    <name evidence="13" type="ORF">ACETWP_02140</name>
</gene>
<evidence type="ECO:0000256" key="1">
    <source>
        <dbReference type="ARBA" id="ARBA00004496"/>
    </source>
</evidence>
<dbReference type="InterPro" id="IPR036565">
    <property type="entry name" value="Mur-like_cat_sf"/>
</dbReference>
<comment type="similarity">
    <text evidence="9">Belongs to the MurCDEF family.</text>
</comment>
<evidence type="ECO:0000256" key="2">
    <source>
        <dbReference type="ARBA" id="ARBA00004752"/>
    </source>
</evidence>
<dbReference type="Proteomes" id="UP001575652">
    <property type="component" value="Unassembled WGS sequence"/>
</dbReference>
<comment type="subcellular location">
    <subcellularLocation>
        <location evidence="1 9 10">Cytoplasm</location>
    </subcellularLocation>
</comment>
<dbReference type="Pfam" id="PF02875">
    <property type="entry name" value="Mur_ligase_C"/>
    <property type="match status" value="1"/>
</dbReference>
<dbReference type="InterPro" id="IPR004101">
    <property type="entry name" value="Mur_ligase_C"/>
</dbReference>
<dbReference type="InterPro" id="IPR013221">
    <property type="entry name" value="Mur_ligase_cen"/>
</dbReference>
<evidence type="ECO:0000313" key="14">
    <source>
        <dbReference type="Proteomes" id="UP001575652"/>
    </source>
</evidence>
<comment type="function">
    <text evidence="9 10">Cell wall formation. Catalyzes the addition of glutamate to the nucleotide precursor UDP-N-acetylmuramoyl-L-alanine (UMA).</text>
</comment>
<dbReference type="InterPro" id="IPR018109">
    <property type="entry name" value="Folylpolyglutamate_synth_CS"/>
</dbReference>
<comment type="caution">
    <text evidence="13">The sequence shown here is derived from an EMBL/GenBank/DDBJ whole genome shotgun (WGS) entry which is preliminary data.</text>
</comment>
<accession>A0ABV4UJD7</accession>
<organism evidence="13 14">
    <name type="scientific">Arthrobacter halodurans</name>
    <dbReference type="NCBI Taxonomy" id="516699"/>
    <lineage>
        <taxon>Bacteria</taxon>
        <taxon>Bacillati</taxon>
        <taxon>Actinomycetota</taxon>
        <taxon>Actinomycetes</taxon>
        <taxon>Micrococcales</taxon>
        <taxon>Micrococcaceae</taxon>
        <taxon>Arthrobacter</taxon>
    </lineage>
</organism>
<evidence type="ECO:0000259" key="11">
    <source>
        <dbReference type="Pfam" id="PF02875"/>
    </source>
</evidence>
<dbReference type="SUPFAM" id="SSF53244">
    <property type="entry name" value="MurD-like peptide ligases, peptide-binding domain"/>
    <property type="match status" value="1"/>
</dbReference>
<keyword evidence="6 9" id="KW-0547">Nucleotide-binding</keyword>
<dbReference type="InterPro" id="IPR036615">
    <property type="entry name" value="Mur_ligase_C_dom_sf"/>
</dbReference>
<name>A0ABV4UJD7_9MICC</name>
<evidence type="ECO:0000256" key="6">
    <source>
        <dbReference type="ARBA" id="ARBA00022741"/>
    </source>
</evidence>
<dbReference type="PANTHER" id="PTHR43692">
    <property type="entry name" value="UDP-N-ACETYLMURAMOYLALANINE--D-GLUTAMATE LIGASE"/>
    <property type="match status" value="1"/>
</dbReference>
<dbReference type="SUPFAM" id="SSF51984">
    <property type="entry name" value="MurCD N-terminal domain"/>
    <property type="match status" value="1"/>
</dbReference>
<evidence type="ECO:0000256" key="4">
    <source>
        <dbReference type="ARBA" id="ARBA00022598"/>
    </source>
</evidence>
<dbReference type="SUPFAM" id="SSF53623">
    <property type="entry name" value="MurD-like peptide ligases, catalytic domain"/>
    <property type="match status" value="1"/>
</dbReference>
<dbReference type="PANTHER" id="PTHR43692:SF1">
    <property type="entry name" value="UDP-N-ACETYLMURAMOYLALANINE--D-GLUTAMATE LIGASE"/>
    <property type="match status" value="1"/>
</dbReference>
<dbReference type="EC" id="6.3.2.9" evidence="9 10"/>
<keyword evidence="8 9" id="KW-0131">Cell cycle</keyword>
<evidence type="ECO:0000313" key="13">
    <source>
        <dbReference type="EMBL" id="MFB0833376.1"/>
    </source>
</evidence>
<keyword evidence="9 10" id="KW-0961">Cell wall biogenesis/degradation</keyword>
<dbReference type="HAMAP" id="MF_00639">
    <property type="entry name" value="MurD"/>
    <property type="match status" value="1"/>
</dbReference>
<dbReference type="Gene3D" id="3.40.50.720">
    <property type="entry name" value="NAD(P)-binding Rossmann-like Domain"/>
    <property type="match status" value="1"/>
</dbReference>
<dbReference type="Pfam" id="PF08245">
    <property type="entry name" value="Mur_ligase_M"/>
    <property type="match status" value="1"/>
</dbReference>
<keyword evidence="4 9" id="KW-0436">Ligase</keyword>
<dbReference type="NCBIfam" id="TIGR01087">
    <property type="entry name" value="murD"/>
    <property type="match status" value="1"/>
</dbReference>
<sequence length="513" mass="53645">MGGRAVSHAPLEELTSWDADWSGLRVVVAGLGLTGFSAADTLIELGARVVVVDGTDSAENRARADTLRIVGAADVLLGPDGAEHLATVDGGEPELVIASPGWNPRHPVLAAADDAGIPVWGDVELAWRVRGRAGRKSAEWLVITGTNGKTTTVGMVESMLRAAGLRAVAVGNVGTPILDAIRDPEGYDVLAVELSSFQLHFTHTLSPLASVVLNVAEDHVDWHGSPESYLAAKAKIYARTRVAAIYNAEQRETERMVEEADVVEGCRAIGFTTGVPAPSMLGVVEGLLVDRAFIEDRRTSAAELASLEDLGEAVPRHTAANALAAAALVRAYGVEPRAVRDGLRAFDPGEHRIQAVARRGDILWINDSKATNPHAAAASLGAFSSVVWIAGGLSKGVEYAELVAAHAARLRGVVLIGADSSGLREALRRHAPDVPVIEAGVRETGRETTPESGPTRGRAVMVDAVAAAAGMARAGDTVLMAPAAASMDQFASYAHRGNAFIEAVRGLMGDHTT</sequence>
<evidence type="ECO:0000256" key="8">
    <source>
        <dbReference type="ARBA" id="ARBA00023306"/>
    </source>
</evidence>
<keyword evidence="9 10" id="KW-0573">Peptidoglycan synthesis</keyword>
<evidence type="ECO:0000256" key="3">
    <source>
        <dbReference type="ARBA" id="ARBA00022490"/>
    </source>
</evidence>
<evidence type="ECO:0000256" key="10">
    <source>
        <dbReference type="RuleBase" id="RU003664"/>
    </source>
</evidence>
<comment type="pathway">
    <text evidence="2 9 10">Cell wall biogenesis; peptidoglycan biosynthesis.</text>
</comment>
<proteinExistence type="inferred from homology"/>
<dbReference type="GO" id="GO:0008764">
    <property type="term" value="F:UDP-N-acetylmuramoylalanine-D-glutamate ligase activity"/>
    <property type="evidence" value="ECO:0007669"/>
    <property type="project" value="UniProtKB-EC"/>
</dbReference>
<dbReference type="RefSeq" id="WP_373970531.1">
    <property type="nucleotide sequence ID" value="NZ_JBHDLJ010000001.1"/>
</dbReference>
<dbReference type="Pfam" id="PF21799">
    <property type="entry name" value="MurD-like_N"/>
    <property type="match status" value="1"/>
</dbReference>
<keyword evidence="3 9" id="KW-0963">Cytoplasm</keyword>
<dbReference type="InterPro" id="IPR005762">
    <property type="entry name" value="MurD"/>
</dbReference>
<evidence type="ECO:0000256" key="5">
    <source>
        <dbReference type="ARBA" id="ARBA00022618"/>
    </source>
</evidence>
<feature type="domain" description="Mur ligase central" evidence="12">
    <location>
        <begin position="143"/>
        <end position="328"/>
    </location>
</feature>
<feature type="binding site" evidence="9">
    <location>
        <begin position="145"/>
        <end position="151"/>
    </location>
    <ligand>
        <name>ATP</name>
        <dbReference type="ChEBI" id="CHEBI:30616"/>
    </ligand>
</feature>
<keyword evidence="14" id="KW-1185">Reference proteome</keyword>
<evidence type="ECO:0000259" key="12">
    <source>
        <dbReference type="Pfam" id="PF08245"/>
    </source>
</evidence>
<dbReference type="EMBL" id="JBHDLJ010000001">
    <property type="protein sequence ID" value="MFB0833376.1"/>
    <property type="molecule type" value="Genomic_DNA"/>
</dbReference>
<dbReference type="Gene3D" id="3.40.1190.10">
    <property type="entry name" value="Mur-like, catalytic domain"/>
    <property type="match status" value="1"/>
</dbReference>
<keyword evidence="7 9" id="KW-0067">ATP-binding</keyword>
<dbReference type="PROSITE" id="PS01011">
    <property type="entry name" value="FOLYLPOLYGLU_SYNT_1"/>
    <property type="match status" value="1"/>
</dbReference>